<dbReference type="RefSeq" id="WP_216415315.1">
    <property type="nucleotide sequence ID" value="NZ_JAHLQK010000002.1"/>
</dbReference>
<gene>
    <name evidence="6" type="ORF">KQI88_05265</name>
</gene>
<evidence type="ECO:0000256" key="1">
    <source>
        <dbReference type="ARBA" id="ARBA00022485"/>
    </source>
</evidence>
<name>A0ABS6FZZ0_9FIRM</name>
<proteinExistence type="predicted"/>
<keyword evidence="2" id="KW-0479">Metal-binding</keyword>
<dbReference type="PANTHER" id="PTHR43687:SF1">
    <property type="entry name" value="FERREDOXIN III"/>
    <property type="match status" value="1"/>
</dbReference>
<dbReference type="InterPro" id="IPR050572">
    <property type="entry name" value="Fe-S_Ferredoxin"/>
</dbReference>
<reference evidence="6 7" key="1">
    <citation type="submission" date="2021-06" db="EMBL/GenBank/DDBJ databases">
        <authorList>
            <person name="Sun Q."/>
            <person name="Li D."/>
        </authorList>
    </citation>
    <scope>NUCLEOTIDE SEQUENCE [LARGE SCALE GENOMIC DNA]</scope>
    <source>
        <strain evidence="6 7">MSJ-5</strain>
    </source>
</reference>
<keyword evidence="1" id="KW-0004">4Fe-4S</keyword>
<keyword evidence="3" id="KW-0408">Iron</keyword>
<dbReference type="InterPro" id="IPR017896">
    <property type="entry name" value="4Fe4S_Fe-S-bd"/>
</dbReference>
<evidence type="ECO:0000256" key="4">
    <source>
        <dbReference type="ARBA" id="ARBA00023014"/>
    </source>
</evidence>
<feature type="domain" description="4Fe-4S ferredoxin-type" evidence="5">
    <location>
        <begin position="96"/>
        <end position="125"/>
    </location>
</feature>
<dbReference type="Pfam" id="PF12800">
    <property type="entry name" value="Fer4_4"/>
    <property type="match status" value="1"/>
</dbReference>
<dbReference type="PANTHER" id="PTHR43687">
    <property type="entry name" value="ADENYLYLSULFATE REDUCTASE, BETA SUBUNIT"/>
    <property type="match status" value="1"/>
</dbReference>
<evidence type="ECO:0000256" key="3">
    <source>
        <dbReference type="ARBA" id="ARBA00023004"/>
    </source>
</evidence>
<organism evidence="6 7">
    <name type="scientific">Alkaliphilus flagellatus</name>
    <dbReference type="NCBI Taxonomy" id="2841507"/>
    <lineage>
        <taxon>Bacteria</taxon>
        <taxon>Bacillati</taxon>
        <taxon>Bacillota</taxon>
        <taxon>Clostridia</taxon>
        <taxon>Peptostreptococcales</taxon>
        <taxon>Natronincolaceae</taxon>
        <taxon>Alkaliphilus</taxon>
    </lineage>
</organism>
<dbReference type="Proteomes" id="UP000779508">
    <property type="component" value="Unassembled WGS sequence"/>
</dbReference>
<accession>A0ABS6FZZ0</accession>
<feature type="domain" description="4Fe-4S ferredoxin-type" evidence="5">
    <location>
        <begin position="69"/>
        <end position="93"/>
    </location>
</feature>
<comment type="caution">
    <text evidence="6">The sequence shown here is derived from an EMBL/GenBank/DDBJ whole genome shotgun (WGS) entry which is preliminary data.</text>
</comment>
<evidence type="ECO:0000313" key="7">
    <source>
        <dbReference type="Proteomes" id="UP000779508"/>
    </source>
</evidence>
<dbReference type="Pfam" id="PF13237">
    <property type="entry name" value="Fer4_10"/>
    <property type="match status" value="1"/>
</dbReference>
<evidence type="ECO:0000313" key="6">
    <source>
        <dbReference type="EMBL" id="MBU5675819.1"/>
    </source>
</evidence>
<dbReference type="InterPro" id="IPR017900">
    <property type="entry name" value="4Fe4S_Fe_S_CS"/>
</dbReference>
<feature type="domain" description="4Fe-4S ferredoxin-type" evidence="5">
    <location>
        <begin position="34"/>
        <end position="68"/>
    </location>
</feature>
<evidence type="ECO:0000259" key="5">
    <source>
        <dbReference type="PROSITE" id="PS51379"/>
    </source>
</evidence>
<feature type="domain" description="4Fe-4S ferredoxin-type" evidence="5">
    <location>
        <begin position="2"/>
        <end position="31"/>
    </location>
</feature>
<dbReference type="Pfam" id="PF00037">
    <property type="entry name" value="Fer4"/>
    <property type="match status" value="1"/>
</dbReference>
<dbReference type="EMBL" id="JAHLQK010000002">
    <property type="protein sequence ID" value="MBU5675819.1"/>
    <property type="molecule type" value="Genomic_DNA"/>
</dbReference>
<evidence type="ECO:0000256" key="2">
    <source>
        <dbReference type="ARBA" id="ARBA00022723"/>
    </source>
</evidence>
<protein>
    <submittedName>
        <fullName evidence="6">4Fe-4S binding protein</fullName>
    </submittedName>
</protein>
<dbReference type="PROSITE" id="PS00198">
    <property type="entry name" value="4FE4S_FER_1"/>
    <property type="match status" value="2"/>
</dbReference>
<sequence length="135" mass="15072">MKYLAKNDDVCIKCGECERVCAKAFFKTEDVKKSAIHITDDEKIIKVCNQCGVCIDICPSMAISRDRNGIVRIDKNKCVGCFMCVGFCPEETMMYHDDYIEPFKCVACGLCSKKCPTGAIFIEEKAEEQVAASIE</sequence>
<keyword evidence="4" id="KW-0411">Iron-sulfur</keyword>
<dbReference type="PROSITE" id="PS51379">
    <property type="entry name" value="4FE4S_FER_2"/>
    <property type="match status" value="4"/>
</dbReference>
<keyword evidence="7" id="KW-1185">Reference proteome</keyword>
<dbReference type="CDD" id="cd16372">
    <property type="entry name" value="DMSOR_beta_like"/>
    <property type="match status" value="1"/>
</dbReference>